<dbReference type="AlphaFoldDB" id="A0A8S9QHI5"/>
<accession>A0A8S9QHI5</accession>
<feature type="compositionally biased region" description="Basic and acidic residues" evidence="1">
    <location>
        <begin position="54"/>
        <end position="65"/>
    </location>
</feature>
<evidence type="ECO:0000313" key="3">
    <source>
        <dbReference type="Proteomes" id="UP000712600"/>
    </source>
</evidence>
<feature type="region of interest" description="Disordered" evidence="1">
    <location>
        <begin position="54"/>
        <end position="74"/>
    </location>
</feature>
<dbReference type="EMBL" id="QGKX02001290">
    <property type="protein sequence ID" value="KAF3537714.1"/>
    <property type="molecule type" value="Genomic_DNA"/>
</dbReference>
<sequence length="211" mass="23032">MIGRPIASLFHVYFMATDRPTEASWASDDLVIERGVDGDSLAKEIRRDRAAEVDRIPDGGVDDRSIGPPRKTHRLTPFSYRRDGAIVQLLDLPSKFARPSVVQGQIWGDAKFKEELEGVFVEDITEQVLTVSSLPRLDRLQGSNQFGLNLEIVDPAAASTLRSPVLVIEQFMAASSSACEASIQEYLSIGQSSEMTVGENGAAVLDPIAED</sequence>
<protein>
    <submittedName>
        <fullName evidence="2">Uncharacterized protein</fullName>
    </submittedName>
</protein>
<comment type="caution">
    <text evidence="2">The sequence shown here is derived from an EMBL/GenBank/DDBJ whole genome shotgun (WGS) entry which is preliminary data.</text>
</comment>
<organism evidence="2 3">
    <name type="scientific">Brassica cretica</name>
    <name type="common">Mustard</name>
    <dbReference type="NCBI Taxonomy" id="69181"/>
    <lineage>
        <taxon>Eukaryota</taxon>
        <taxon>Viridiplantae</taxon>
        <taxon>Streptophyta</taxon>
        <taxon>Embryophyta</taxon>
        <taxon>Tracheophyta</taxon>
        <taxon>Spermatophyta</taxon>
        <taxon>Magnoliopsida</taxon>
        <taxon>eudicotyledons</taxon>
        <taxon>Gunneridae</taxon>
        <taxon>Pentapetalae</taxon>
        <taxon>rosids</taxon>
        <taxon>malvids</taxon>
        <taxon>Brassicales</taxon>
        <taxon>Brassicaceae</taxon>
        <taxon>Brassiceae</taxon>
        <taxon>Brassica</taxon>
    </lineage>
</organism>
<name>A0A8S9QHI5_BRACR</name>
<dbReference type="Proteomes" id="UP000712600">
    <property type="component" value="Unassembled WGS sequence"/>
</dbReference>
<reference evidence="2" key="1">
    <citation type="submission" date="2019-12" db="EMBL/GenBank/DDBJ databases">
        <title>Genome sequencing and annotation of Brassica cretica.</title>
        <authorList>
            <person name="Studholme D.J."/>
            <person name="Sarris P."/>
        </authorList>
    </citation>
    <scope>NUCLEOTIDE SEQUENCE</scope>
    <source>
        <strain evidence="2">PFS-109/04</strain>
        <tissue evidence="2">Leaf</tissue>
    </source>
</reference>
<proteinExistence type="predicted"/>
<evidence type="ECO:0000313" key="2">
    <source>
        <dbReference type="EMBL" id="KAF3537714.1"/>
    </source>
</evidence>
<gene>
    <name evidence="2" type="ORF">F2Q69_00022609</name>
</gene>
<evidence type="ECO:0000256" key="1">
    <source>
        <dbReference type="SAM" id="MobiDB-lite"/>
    </source>
</evidence>